<gene>
    <name evidence="2" type="ORF">Tci_063674</name>
</gene>
<organism evidence="2">
    <name type="scientific">Tanacetum cinerariifolium</name>
    <name type="common">Dalmatian daisy</name>
    <name type="synonym">Chrysanthemum cinerariifolium</name>
    <dbReference type="NCBI Taxonomy" id="118510"/>
    <lineage>
        <taxon>Eukaryota</taxon>
        <taxon>Viridiplantae</taxon>
        <taxon>Streptophyta</taxon>
        <taxon>Embryophyta</taxon>
        <taxon>Tracheophyta</taxon>
        <taxon>Spermatophyta</taxon>
        <taxon>Magnoliopsida</taxon>
        <taxon>eudicotyledons</taxon>
        <taxon>Gunneridae</taxon>
        <taxon>Pentapetalae</taxon>
        <taxon>asterids</taxon>
        <taxon>campanulids</taxon>
        <taxon>Asterales</taxon>
        <taxon>Asteraceae</taxon>
        <taxon>Asteroideae</taxon>
        <taxon>Anthemideae</taxon>
        <taxon>Anthemidinae</taxon>
        <taxon>Tanacetum</taxon>
    </lineage>
</organism>
<feature type="region of interest" description="Disordered" evidence="1">
    <location>
        <begin position="1"/>
        <end position="20"/>
    </location>
</feature>
<reference evidence="2" key="1">
    <citation type="journal article" date="2019" name="Sci. Rep.">
        <title>Draft genome of Tanacetum cinerariifolium, the natural source of mosquito coil.</title>
        <authorList>
            <person name="Yamashiro T."/>
            <person name="Shiraishi A."/>
            <person name="Satake H."/>
            <person name="Nakayama K."/>
        </authorList>
    </citation>
    <scope>NUCLEOTIDE SEQUENCE</scope>
</reference>
<proteinExistence type="predicted"/>
<protein>
    <recommendedName>
        <fullName evidence="3">Reverse transcriptase domain-containing protein</fullName>
    </recommendedName>
</protein>
<dbReference type="EMBL" id="BKCJ010010464">
    <property type="protein sequence ID" value="GEU91696.1"/>
    <property type="molecule type" value="Genomic_DNA"/>
</dbReference>
<evidence type="ECO:0000313" key="2">
    <source>
        <dbReference type="EMBL" id="GEU91696.1"/>
    </source>
</evidence>
<name>A0A6L2P036_TANCI</name>
<accession>A0A6L2P036</accession>
<evidence type="ECO:0008006" key="3">
    <source>
        <dbReference type="Google" id="ProtNLM"/>
    </source>
</evidence>
<comment type="caution">
    <text evidence="2">The sequence shown here is derived from an EMBL/GenBank/DDBJ whole genome shotgun (WGS) entry which is preliminary data.</text>
</comment>
<evidence type="ECO:0000256" key="1">
    <source>
        <dbReference type="SAM" id="MobiDB-lite"/>
    </source>
</evidence>
<dbReference type="AlphaFoldDB" id="A0A6L2P036"/>
<sequence>MRYEHLSITPETISDEVKESNAENLLPIPSECEVTSEDERECDVPISENSPISSLSDPEIVSVEEENGVEEENIVLQEEVDLEDISQIQDIVLREKLLSTTRLISNIESLNDNPIPDCVLNSFESDNSLSDNFSPEFETFCDHTEETRSGNTTHADNPLPEYDSFCFEIEPDQERLINLVKNDIFDYSSNDPLLEEAVLFFVFDNLIPPGIENIIDDTEGDIRFLEELLINDSILSYESSDSNFEDNPSIPRPPPEPPDEEFDFKIDFEVEISVVRNTIVEFECIDAKVKFDVSNDENDDLSYFMFD</sequence>
<feature type="region of interest" description="Disordered" evidence="1">
    <location>
        <begin position="239"/>
        <end position="258"/>
    </location>
</feature>